<protein>
    <submittedName>
        <fullName evidence="1">Uncharacterized protein</fullName>
    </submittedName>
</protein>
<dbReference type="AlphaFoldDB" id="A0A9J6EK24"/>
<comment type="caution">
    <text evidence="1">The sequence shown here is derived from an EMBL/GenBank/DDBJ whole genome shotgun (WGS) entry which is preliminary data.</text>
</comment>
<accession>A0A9J6EK24</accession>
<keyword evidence="2" id="KW-1185">Reference proteome</keyword>
<dbReference type="EMBL" id="JABSTU010000004">
    <property type="protein sequence ID" value="KAH8034460.1"/>
    <property type="molecule type" value="Genomic_DNA"/>
</dbReference>
<proteinExistence type="predicted"/>
<reference evidence="1" key="2">
    <citation type="submission" date="2021-09" db="EMBL/GenBank/DDBJ databases">
        <authorList>
            <person name="Jia N."/>
            <person name="Wang J."/>
            <person name="Shi W."/>
            <person name="Du L."/>
            <person name="Sun Y."/>
            <person name="Zhan W."/>
            <person name="Jiang J."/>
            <person name="Wang Q."/>
            <person name="Zhang B."/>
            <person name="Ji P."/>
            <person name="Sakyi L.B."/>
            <person name="Cui X."/>
            <person name="Yuan T."/>
            <person name="Jiang B."/>
            <person name="Yang W."/>
            <person name="Lam T.T.-Y."/>
            <person name="Chang Q."/>
            <person name="Ding S."/>
            <person name="Wang X."/>
            <person name="Zhu J."/>
            <person name="Ruan X."/>
            <person name="Zhao L."/>
            <person name="Wei J."/>
            <person name="Que T."/>
            <person name="Du C."/>
            <person name="Cheng J."/>
            <person name="Dai P."/>
            <person name="Han X."/>
            <person name="Huang E."/>
            <person name="Gao Y."/>
            <person name="Liu J."/>
            <person name="Shao H."/>
            <person name="Ye R."/>
            <person name="Li L."/>
            <person name="Wei W."/>
            <person name="Wang X."/>
            <person name="Wang C."/>
            <person name="Huo Q."/>
            <person name="Li W."/>
            <person name="Guo W."/>
            <person name="Chen H."/>
            <person name="Chen S."/>
            <person name="Zhou L."/>
            <person name="Zhou L."/>
            <person name="Ni X."/>
            <person name="Tian J."/>
            <person name="Zhou Y."/>
            <person name="Sheng Y."/>
            <person name="Liu T."/>
            <person name="Pan Y."/>
            <person name="Xia L."/>
            <person name="Li J."/>
            <person name="Zhao F."/>
            <person name="Cao W."/>
        </authorList>
    </citation>
    <scope>NUCLEOTIDE SEQUENCE</scope>
    <source>
        <strain evidence="1">Rmic-2018</strain>
        <tissue evidence="1">Larvae</tissue>
    </source>
</reference>
<dbReference type="VEuPathDB" id="VectorBase:LOC119167411"/>
<reference evidence="1" key="1">
    <citation type="journal article" date="2020" name="Cell">
        <title>Large-Scale Comparative Analyses of Tick Genomes Elucidate Their Genetic Diversity and Vector Capacities.</title>
        <authorList>
            <consortium name="Tick Genome and Microbiome Consortium (TIGMIC)"/>
            <person name="Jia N."/>
            <person name="Wang J."/>
            <person name="Shi W."/>
            <person name="Du L."/>
            <person name="Sun Y."/>
            <person name="Zhan W."/>
            <person name="Jiang J.F."/>
            <person name="Wang Q."/>
            <person name="Zhang B."/>
            <person name="Ji P."/>
            <person name="Bell-Sakyi L."/>
            <person name="Cui X.M."/>
            <person name="Yuan T.T."/>
            <person name="Jiang B.G."/>
            <person name="Yang W.F."/>
            <person name="Lam T.T."/>
            <person name="Chang Q.C."/>
            <person name="Ding S.J."/>
            <person name="Wang X.J."/>
            <person name="Zhu J.G."/>
            <person name="Ruan X.D."/>
            <person name="Zhao L."/>
            <person name="Wei J.T."/>
            <person name="Ye R.Z."/>
            <person name="Que T.C."/>
            <person name="Du C.H."/>
            <person name="Zhou Y.H."/>
            <person name="Cheng J.X."/>
            <person name="Dai P.F."/>
            <person name="Guo W.B."/>
            <person name="Han X.H."/>
            <person name="Huang E.J."/>
            <person name="Li L.F."/>
            <person name="Wei W."/>
            <person name="Gao Y.C."/>
            <person name="Liu J.Z."/>
            <person name="Shao H.Z."/>
            <person name="Wang X."/>
            <person name="Wang C.C."/>
            <person name="Yang T.C."/>
            <person name="Huo Q.B."/>
            <person name="Li W."/>
            <person name="Chen H.Y."/>
            <person name="Chen S.E."/>
            <person name="Zhou L.G."/>
            <person name="Ni X.B."/>
            <person name="Tian J.H."/>
            <person name="Sheng Y."/>
            <person name="Liu T."/>
            <person name="Pan Y.S."/>
            <person name="Xia L.Y."/>
            <person name="Li J."/>
            <person name="Zhao F."/>
            <person name="Cao W.C."/>
        </authorList>
    </citation>
    <scope>NUCLEOTIDE SEQUENCE</scope>
    <source>
        <strain evidence="1">Rmic-2018</strain>
    </source>
</reference>
<dbReference type="Proteomes" id="UP000821866">
    <property type="component" value="Chromosome 2"/>
</dbReference>
<name>A0A9J6EK24_RHIMP</name>
<organism evidence="1 2">
    <name type="scientific">Rhipicephalus microplus</name>
    <name type="common">Cattle tick</name>
    <name type="synonym">Boophilus microplus</name>
    <dbReference type="NCBI Taxonomy" id="6941"/>
    <lineage>
        <taxon>Eukaryota</taxon>
        <taxon>Metazoa</taxon>
        <taxon>Ecdysozoa</taxon>
        <taxon>Arthropoda</taxon>
        <taxon>Chelicerata</taxon>
        <taxon>Arachnida</taxon>
        <taxon>Acari</taxon>
        <taxon>Parasitiformes</taxon>
        <taxon>Ixodida</taxon>
        <taxon>Ixodoidea</taxon>
        <taxon>Ixodidae</taxon>
        <taxon>Rhipicephalinae</taxon>
        <taxon>Rhipicephalus</taxon>
        <taxon>Boophilus</taxon>
    </lineage>
</organism>
<gene>
    <name evidence="1" type="ORF">HPB51_024400</name>
</gene>
<evidence type="ECO:0000313" key="2">
    <source>
        <dbReference type="Proteomes" id="UP000821866"/>
    </source>
</evidence>
<evidence type="ECO:0000313" key="1">
    <source>
        <dbReference type="EMBL" id="KAH8034460.1"/>
    </source>
</evidence>
<sequence length="152" mass="16663">MMKTPAIFSEHFARLGMFSKVQAPAGGRTTLSAEISLDEATAPTVVEALQEGNFQAGLNQHATALEVSREIKVGRLYHWLNWSLVRSHHCLYLWSSAAAIELPHISSGSFNFLVNNTFHVLLPTGEVENASGSSNQGMELLRRLQEAQSLVS</sequence>